<keyword evidence="3" id="KW-1185">Reference proteome</keyword>
<dbReference type="Proteomes" id="UP000307440">
    <property type="component" value="Unassembled WGS sequence"/>
</dbReference>
<evidence type="ECO:0000256" key="1">
    <source>
        <dbReference type="SAM" id="SignalP"/>
    </source>
</evidence>
<protein>
    <submittedName>
        <fullName evidence="2">Uncharacterized protein</fullName>
    </submittedName>
</protein>
<keyword evidence="1" id="KW-0732">Signal</keyword>
<proteinExistence type="predicted"/>
<evidence type="ECO:0000313" key="3">
    <source>
        <dbReference type="Proteomes" id="UP000307440"/>
    </source>
</evidence>
<evidence type="ECO:0000313" key="2">
    <source>
        <dbReference type="EMBL" id="TFK21717.1"/>
    </source>
</evidence>
<gene>
    <name evidence="2" type="ORF">FA15DRAFT_672256</name>
</gene>
<dbReference type="EMBL" id="ML210259">
    <property type="protein sequence ID" value="TFK21717.1"/>
    <property type="molecule type" value="Genomic_DNA"/>
</dbReference>
<feature type="signal peptide" evidence="1">
    <location>
        <begin position="1"/>
        <end position="21"/>
    </location>
</feature>
<sequence>MRFIPLYLVLALFAAVLNVIALPVTLEQRALDLVDEAPSARDVAYDLEPFQARSFTALDSSAPVARELAENLVDRAFTNAQRQAAARGAEAIRRAQQAAQRRIRVLAVARLRGATNRRSGEQLPAYRP</sequence>
<reference evidence="2 3" key="1">
    <citation type="journal article" date="2019" name="Nat. Ecol. Evol.">
        <title>Megaphylogeny resolves global patterns of mushroom evolution.</title>
        <authorList>
            <person name="Varga T."/>
            <person name="Krizsan K."/>
            <person name="Foldi C."/>
            <person name="Dima B."/>
            <person name="Sanchez-Garcia M."/>
            <person name="Sanchez-Ramirez S."/>
            <person name="Szollosi G.J."/>
            <person name="Szarkandi J.G."/>
            <person name="Papp V."/>
            <person name="Albert L."/>
            <person name="Andreopoulos W."/>
            <person name="Angelini C."/>
            <person name="Antonin V."/>
            <person name="Barry K.W."/>
            <person name="Bougher N.L."/>
            <person name="Buchanan P."/>
            <person name="Buyck B."/>
            <person name="Bense V."/>
            <person name="Catcheside P."/>
            <person name="Chovatia M."/>
            <person name="Cooper J."/>
            <person name="Damon W."/>
            <person name="Desjardin D."/>
            <person name="Finy P."/>
            <person name="Geml J."/>
            <person name="Haridas S."/>
            <person name="Hughes K."/>
            <person name="Justo A."/>
            <person name="Karasinski D."/>
            <person name="Kautmanova I."/>
            <person name="Kiss B."/>
            <person name="Kocsube S."/>
            <person name="Kotiranta H."/>
            <person name="LaButti K.M."/>
            <person name="Lechner B.E."/>
            <person name="Liimatainen K."/>
            <person name="Lipzen A."/>
            <person name="Lukacs Z."/>
            <person name="Mihaltcheva S."/>
            <person name="Morgado L.N."/>
            <person name="Niskanen T."/>
            <person name="Noordeloos M.E."/>
            <person name="Ohm R.A."/>
            <person name="Ortiz-Santana B."/>
            <person name="Ovrebo C."/>
            <person name="Racz N."/>
            <person name="Riley R."/>
            <person name="Savchenko A."/>
            <person name="Shiryaev A."/>
            <person name="Soop K."/>
            <person name="Spirin V."/>
            <person name="Szebenyi C."/>
            <person name="Tomsovsky M."/>
            <person name="Tulloss R.E."/>
            <person name="Uehling J."/>
            <person name="Grigoriev I.V."/>
            <person name="Vagvolgyi C."/>
            <person name="Papp T."/>
            <person name="Martin F.M."/>
            <person name="Miettinen O."/>
            <person name="Hibbett D.S."/>
            <person name="Nagy L.G."/>
        </authorList>
    </citation>
    <scope>NUCLEOTIDE SEQUENCE [LARGE SCALE GENOMIC DNA]</scope>
    <source>
        <strain evidence="2 3">CBS 121175</strain>
    </source>
</reference>
<organism evidence="2 3">
    <name type="scientific">Coprinopsis marcescibilis</name>
    <name type="common">Agaric fungus</name>
    <name type="synonym">Psathyrella marcescibilis</name>
    <dbReference type="NCBI Taxonomy" id="230819"/>
    <lineage>
        <taxon>Eukaryota</taxon>
        <taxon>Fungi</taxon>
        <taxon>Dikarya</taxon>
        <taxon>Basidiomycota</taxon>
        <taxon>Agaricomycotina</taxon>
        <taxon>Agaricomycetes</taxon>
        <taxon>Agaricomycetidae</taxon>
        <taxon>Agaricales</taxon>
        <taxon>Agaricineae</taxon>
        <taxon>Psathyrellaceae</taxon>
        <taxon>Coprinopsis</taxon>
    </lineage>
</organism>
<accession>A0A5C3KNR0</accession>
<name>A0A5C3KNR0_COPMA</name>
<feature type="chain" id="PRO_5022928249" evidence="1">
    <location>
        <begin position="22"/>
        <end position="128"/>
    </location>
</feature>
<dbReference type="AlphaFoldDB" id="A0A5C3KNR0"/>